<dbReference type="SUPFAM" id="SSF49265">
    <property type="entry name" value="Fibronectin type III"/>
    <property type="match status" value="1"/>
</dbReference>
<evidence type="ECO:0000259" key="1">
    <source>
        <dbReference type="Pfam" id="PF16318"/>
    </source>
</evidence>
<dbReference type="SUPFAM" id="SSF51126">
    <property type="entry name" value="Pectin lyase-like"/>
    <property type="match status" value="1"/>
</dbReference>
<dbReference type="EMBL" id="BPTR01000001">
    <property type="protein sequence ID" value="GJG27475.1"/>
    <property type="molecule type" value="Genomic_DNA"/>
</dbReference>
<proteinExistence type="predicted"/>
<dbReference type="InterPro" id="IPR036116">
    <property type="entry name" value="FN3_sf"/>
</dbReference>
<sequence length="516" mass="56464">MMNSIKNIIRTSAMMCMGVVALTSCTDGNDWSIDSAFDRLFSVGQDDIKVTPAATTAEVEFSTVKDAEYYVIEVDTDSLFTTQSDLYRTYQVKEAPATIDELESATKYFIRIKAMSSAKAESKWTLSSKSFKTEAENIFFDIDVDNDITATTATLKWPANSKVTSLTYGDEVITLTTEQISTGSITLTGLTPETSYTVRLFNGEKQRGEAKIKTAIDLGGATLVKAGESLEAAIEAAEDGATLALMPGTYVIANEEGLASSTTISKNISIKSVKSGDRAIIKGGFDLTNNASLLLSQVVLDGDNQGVYPVRVNEAGTYQNITIDDCELRNFKKDLLYINVKAYVGTITINNSVIHGFSTSSEFIDIRTAGVKNIKLTNSTWYDNGMKDFLRIDNASANFTDWATSTNITINHNTFDGIGSSAKGYLYVRYPAVISFTNNIMSNCKCYWASQKTTAVPTFNNNNYYNSELMVTESTSSKFFDESGTKENPQYTSETDFTVGNASVKAANQGDPRWIQ</sequence>
<dbReference type="Pfam" id="PF17161">
    <property type="entry name" value="DUF5123"/>
    <property type="match status" value="1"/>
</dbReference>
<name>A0AA37MDH6_SEGBR</name>
<dbReference type="RefSeq" id="WP_006283443.1">
    <property type="nucleotide sequence ID" value="NZ_BPTR01000001.1"/>
</dbReference>
<dbReference type="Pfam" id="PF16318">
    <property type="entry name" value="DUF4957"/>
    <property type="match status" value="1"/>
</dbReference>
<dbReference type="AlphaFoldDB" id="A0AA37MDH6"/>
<evidence type="ECO:0000313" key="3">
    <source>
        <dbReference type="EMBL" id="GJG27475.1"/>
    </source>
</evidence>
<dbReference type="InterPro" id="IPR011050">
    <property type="entry name" value="Pectin_lyase_fold/virulence"/>
</dbReference>
<reference evidence="3" key="1">
    <citation type="submission" date="2021-08" db="EMBL/GenBank/DDBJ databases">
        <title>Prevotella lacticifex sp. nov., isolated from rumen of cow.</title>
        <authorList>
            <person name="Shinkai T."/>
            <person name="Ikeyama N."/>
            <person name="Kumagai M."/>
            <person name="Ohmori H."/>
            <person name="Sakamoto M."/>
            <person name="Ohkuma M."/>
            <person name="Mitsumori M."/>
        </authorList>
    </citation>
    <scope>NUCLEOTIDE SEQUENCE</scope>
    <source>
        <strain evidence="3">DSM 11371</strain>
    </source>
</reference>
<dbReference type="Proteomes" id="UP000887043">
    <property type="component" value="Unassembled WGS sequence"/>
</dbReference>
<dbReference type="InterPro" id="IPR032530">
    <property type="entry name" value="DUF4957"/>
</dbReference>
<dbReference type="InterPro" id="IPR003961">
    <property type="entry name" value="FN3_dom"/>
</dbReference>
<evidence type="ECO:0000259" key="2">
    <source>
        <dbReference type="Pfam" id="PF17161"/>
    </source>
</evidence>
<evidence type="ECO:0008006" key="5">
    <source>
        <dbReference type="Google" id="ProtNLM"/>
    </source>
</evidence>
<dbReference type="PROSITE" id="PS51257">
    <property type="entry name" value="PROKAR_LIPOPROTEIN"/>
    <property type="match status" value="1"/>
</dbReference>
<feature type="domain" description="DUF5123" evidence="2">
    <location>
        <begin position="408"/>
        <end position="514"/>
    </location>
</feature>
<dbReference type="InterPro" id="IPR033427">
    <property type="entry name" value="DUF5123"/>
</dbReference>
<gene>
    <name evidence="3" type="ORF">PRRU23_11750</name>
</gene>
<dbReference type="Gene3D" id="2.60.40.10">
    <property type="entry name" value="Immunoglobulins"/>
    <property type="match status" value="1"/>
</dbReference>
<dbReference type="InterPro" id="IPR012334">
    <property type="entry name" value="Pectin_lyas_fold"/>
</dbReference>
<dbReference type="Gene3D" id="2.160.20.10">
    <property type="entry name" value="Single-stranded right-handed beta-helix, Pectin lyase-like"/>
    <property type="match status" value="1"/>
</dbReference>
<dbReference type="CDD" id="cd00063">
    <property type="entry name" value="FN3"/>
    <property type="match status" value="1"/>
</dbReference>
<dbReference type="InterPro" id="IPR013783">
    <property type="entry name" value="Ig-like_fold"/>
</dbReference>
<feature type="domain" description="DUF4957" evidence="1">
    <location>
        <begin position="249"/>
        <end position="383"/>
    </location>
</feature>
<protein>
    <recommendedName>
        <fullName evidence="5">DUF5123 domain-containing protein</fullName>
    </recommendedName>
</protein>
<accession>A0AA37MDH6</accession>
<comment type="caution">
    <text evidence="3">The sequence shown here is derived from an EMBL/GenBank/DDBJ whole genome shotgun (WGS) entry which is preliminary data.</text>
</comment>
<evidence type="ECO:0000313" key="4">
    <source>
        <dbReference type="Proteomes" id="UP000887043"/>
    </source>
</evidence>
<organism evidence="3 4">
    <name type="scientific">Segatella bryantii</name>
    <name type="common">Prevotella bryantii</name>
    <dbReference type="NCBI Taxonomy" id="77095"/>
    <lineage>
        <taxon>Bacteria</taxon>
        <taxon>Pseudomonadati</taxon>
        <taxon>Bacteroidota</taxon>
        <taxon>Bacteroidia</taxon>
        <taxon>Bacteroidales</taxon>
        <taxon>Prevotellaceae</taxon>
        <taxon>Segatella</taxon>
    </lineage>
</organism>